<keyword evidence="3" id="KW-0539">Nucleus</keyword>
<dbReference type="SMART" id="SM00066">
    <property type="entry name" value="GAL4"/>
    <property type="match status" value="1"/>
</dbReference>
<dbReference type="PANTHER" id="PTHR31001:SF58">
    <property type="entry name" value="ZN(II)2CYS6 TRANSCRIPTION FACTOR (EUROFUNG)"/>
    <property type="match status" value="1"/>
</dbReference>
<dbReference type="AlphaFoldDB" id="A0A9P4NMQ1"/>
<dbReference type="InterPro" id="IPR036864">
    <property type="entry name" value="Zn2-C6_fun-type_DNA-bd_sf"/>
</dbReference>
<evidence type="ECO:0000259" key="5">
    <source>
        <dbReference type="PROSITE" id="PS50048"/>
    </source>
</evidence>
<comment type="caution">
    <text evidence="6">The sequence shown here is derived from an EMBL/GenBank/DDBJ whole genome shotgun (WGS) entry which is preliminary data.</text>
</comment>
<dbReference type="OrthoDB" id="4337792at2759"/>
<keyword evidence="7" id="KW-1185">Reference proteome</keyword>
<feature type="compositionally biased region" description="Polar residues" evidence="4">
    <location>
        <begin position="1"/>
        <end position="11"/>
    </location>
</feature>
<dbReference type="GO" id="GO:0003677">
    <property type="term" value="F:DNA binding"/>
    <property type="evidence" value="ECO:0007669"/>
    <property type="project" value="InterPro"/>
</dbReference>
<accession>A0A9P4NMQ1</accession>
<dbReference type="GO" id="GO:0005634">
    <property type="term" value="C:nucleus"/>
    <property type="evidence" value="ECO:0007669"/>
    <property type="project" value="UniProtKB-SubCell"/>
</dbReference>
<reference evidence="6" key="1">
    <citation type="journal article" date="2020" name="Stud. Mycol.">
        <title>101 Dothideomycetes genomes: a test case for predicting lifestyles and emergence of pathogens.</title>
        <authorList>
            <person name="Haridas S."/>
            <person name="Albert R."/>
            <person name="Binder M."/>
            <person name="Bloem J."/>
            <person name="Labutti K."/>
            <person name="Salamov A."/>
            <person name="Andreopoulos B."/>
            <person name="Baker S."/>
            <person name="Barry K."/>
            <person name="Bills G."/>
            <person name="Bluhm B."/>
            <person name="Cannon C."/>
            <person name="Castanera R."/>
            <person name="Culley D."/>
            <person name="Daum C."/>
            <person name="Ezra D."/>
            <person name="Gonzalez J."/>
            <person name="Henrissat B."/>
            <person name="Kuo A."/>
            <person name="Liang C."/>
            <person name="Lipzen A."/>
            <person name="Lutzoni F."/>
            <person name="Magnuson J."/>
            <person name="Mondo S."/>
            <person name="Nolan M."/>
            <person name="Ohm R."/>
            <person name="Pangilinan J."/>
            <person name="Park H.-J."/>
            <person name="Ramirez L."/>
            <person name="Alfaro M."/>
            <person name="Sun H."/>
            <person name="Tritt A."/>
            <person name="Yoshinaga Y."/>
            <person name="Zwiers L.-H."/>
            <person name="Turgeon B."/>
            <person name="Goodwin S."/>
            <person name="Spatafora J."/>
            <person name="Crous P."/>
            <person name="Grigoriev I."/>
        </authorList>
    </citation>
    <scope>NUCLEOTIDE SEQUENCE</scope>
    <source>
        <strain evidence="6">CBS 130266</strain>
    </source>
</reference>
<dbReference type="Pfam" id="PF04082">
    <property type="entry name" value="Fungal_trans"/>
    <property type="match status" value="1"/>
</dbReference>
<dbReference type="PROSITE" id="PS50048">
    <property type="entry name" value="ZN2_CY6_FUNGAL_2"/>
    <property type="match status" value="1"/>
</dbReference>
<name>A0A9P4NMQ1_9PEZI</name>
<evidence type="ECO:0000256" key="3">
    <source>
        <dbReference type="ARBA" id="ARBA00023242"/>
    </source>
</evidence>
<dbReference type="GO" id="GO:0000981">
    <property type="term" value="F:DNA-binding transcription factor activity, RNA polymerase II-specific"/>
    <property type="evidence" value="ECO:0007669"/>
    <property type="project" value="InterPro"/>
</dbReference>
<evidence type="ECO:0000256" key="1">
    <source>
        <dbReference type="ARBA" id="ARBA00004123"/>
    </source>
</evidence>
<organism evidence="6 7">
    <name type="scientific">Tothia fuscella</name>
    <dbReference type="NCBI Taxonomy" id="1048955"/>
    <lineage>
        <taxon>Eukaryota</taxon>
        <taxon>Fungi</taxon>
        <taxon>Dikarya</taxon>
        <taxon>Ascomycota</taxon>
        <taxon>Pezizomycotina</taxon>
        <taxon>Dothideomycetes</taxon>
        <taxon>Pleosporomycetidae</taxon>
        <taxon>Venturiales</taxon>
        <taxon>Cylindrosympodiaceae</taxon>
        <taxon>Tothia</taxon>
    </lineage>
</organism>
<comment type="subcellular location">
    <subcellularLocation>
        <location evidence="1">Nucleus</location>
    </subcellularLocation>
</comment>
<feature type="domain" description="Zn(2)-C6 fungal-type" evidence="5">
    <location>
        <begin position="33"/>
        <end position="64"/>
    </location>
</feature>
<dbReference type="GO" id="GO:0006351">
    <property type="term" value="P:DNA-templated transcription"/>
    <property type="evidence" value="ECO:0007669"/>
    <property type="project" value="InterPro"/>
</dbReference>
<feature type="region of interest" description="Disordered" evidence="4">
    <location>
        <begin position="1"/>
        <end position="27"/>
    </location>
</feature>
<keyword evidence="2" id="KW-0479">Metal-binding</keyword>
<dbReference type="EMBL" id="MU007060">
    <property type="protein sequence ID" value="KAF2427390.1"/>
    <property type="molecule type" value="Genomic_DNA"/>
</dbReference>
<dbReference type="Proteomes" id="UP000800235">
    <property type="component" value="Unassembled WGS sequence"/>
</dbReference>
<dbReference type="PROSITE" id="PS00463">
    <property type="entry name" value="ZN2_CY6_FUNGAL_1"/>
    <property type="match status" value="1"/>
</dbReference>
<dbReference type="CDD" id="cd00067">
    <property type="entry name" value="GAL4"/>
    <property type="match status" value="1"/>
</dbReference>
<proteinExistence type="predicted"/>
<gene>
    <name evidence="6" type="ORF">EJ08DRAFT_699617</name>
</gene>
<dbReference type="InterPro" id="IPR001138">
    <property type="entry name" value="Zn2Cys6_DnaBD"/>
</dbReference>
<dbReference type="Pfam" id="PF00172">
    <property type="entry name" value="Zn_clus"/>
    <property type="match status" value="1"/>
</dbReference>
<dbReference type="SUPFAM" id="SSF57701">
    <property type="entry name" value="Zn2/Cys6 DNA-binding domain"/>
    <property type="match status" value="1"/>
</dbReference>
<dbReference type="CDD" id="cd12148">
    <property type="entry name" value="fungal_TF_MHR"/>
    <property type="match status" value="1"/>
</dbReference>
<dbReference type="InterPro" id="IPR050613">
    <property type="entry name" value="Sec_Metabolite_Reg"/>
</dbReference>
<evidence type="ECO:0000256" key="2">
    <source>
        <dbReference type="ARBA" id="ARBA00022723"/>
    </source>
</evidence>
<evidence type="ECO:0000313" key="6">
    <source>
        <dbReference type="EMBL" id="KAF2427390.1"/>
    </source>
</evidence>
<dbReference type="Gene3D" id="4.10.240.10">
    <property type="entry name" value="Zn(2)-C6 fungal-type DNA-binding domain"/>
    <property type="match status" value="1"/>
</dbReference>
<evidence type="ECO:0000313" key="7">
    <source>
        <dbReference type="Proteomes" id="UP000800235"/>
    </source>
</evidence>
<evidence type="ECO:0000256" key="4">
    <source>
        <dbReference type="SAM" id="MobiDB-lite"/>
    </source>
</evidence>
<dbReference type="GO" id="GO:0008270">
    <property type="term" value="F:zinc ion binding"/>
    <property type="evidence" value="ECO:0007669"/>
    <property type="project" value="InterPro"/>
</dbReference>
<sequence>MLHISNLTPDSFQDGAEKPEVMRPRKRQRKVLSCDSCHKQKVKCDREQPCSRCIAGNRVNQCTYNGSNNGSSSVTFNTVPTHLPSPANSEPHAILPKQPPKAPIATIYRKGRACFSGLTHWAQLAFKVEEAAHFIHGDPRELATLVKRMKNLKHLYPPKIPRPFPFGDSGASRTSSALDRLSYLPDRQLAEQLIDSYSNTFDRSFPLLDPDDFRAELTNFWVRPDTVSDAWLSQLYMILALGCYSSPNISFQDVVGGASGLAERFIDGAEMNFMARNHFMTKPDLTSLRVLCLLCIGKQMDMITLDDSDGAWVFMGFVMRIGMSMCLHIGPAAFDAMPKKEAMARRRIWNTMILLESTTALDSGMPLFMRPDDYDSSSLPQTAPQSRDSKPGNEAVVASALNGEYYQNLLAEVAPVSAYIINKANSTSPRFGREKIQEYDQKIRHLLRKAEFCITTQKTVIEVVLHRCLLAMHQSCSINPDNHCIDPEQCRWTSHESALGLLKLQNILLENKTSSWLGDFFIRDFGVAGLNVCVGLRNKTFDDTQVGSHSKSVAKELLYHVPVHIQANLHRSRHYFKMFKAYTGIVAALEALDTGHSIRDALYEAGLQIIETVENVMGVGENSAGLNKMVDPMLQLNASSDFNYDLSSINFPFDEFLGDFFWAP</sequence>
<protein>
    <recommendedName>
        <fullName evidence="5">Zn(2)-C6 fungal-type domain-containing protein</fullName>
    </recommendedName>
</protein>
<dbReference type="PANTHER" id="PTHR31001">
    <property type="entry name" value="UNCHARACTERIZED TRANSCRIPTIONAL REGULATORY PROTEIN"/>
    <property type="match status" value="1"/>
</dbReference>
<dbReference type="InterPro" id="IPR007219">
    <property type="entry name" value="XnlR_reg_dom"/>
</dbReference>
<dbReference type="SMART" id="SM00906">
    <property type="entry name" value="Fungal_trans"/>
    <property type="match status" value="1"/>
</dbReference>